<accession>A0A1H0BJH6</accession>
<dbReference type="PANTHER" id="PTHR30349">
    <property type="entry name" value="PHAGE INTEGRASE-RELATED"/>
    <property type="match status" value="1"/>
</dbReference>
<feature type="domain" description="Tyr recombinase" evidence="10">
    <location>
        <begin position="163"/>
        <end position="365"/>
    </location>
</feature>
<dbReference type="InterPro" id="IPR010998">
    <property type="entry name" value="Integrase_recombinase_N"/>
</dbReference>
<dbReference type="GO" id="GO:0015074">
    <property type="term" value="P:DNA integration"/>
    <property type="evidence" value="ECO:0007669"/>
    <property type="project" value="UniProtKB-KW"/>
</dbReference>
<evidence type="ECO:0000259" key="11">
    <source>
        <dbReference type="PROSITE" id="PS51900"/>
    </source>
</evidence>
<dbReference type="GO" id="GO:0003677">
    <property type="term" value="F:DNA binding"/>
    <property type="evidence" value="ECO:0007669"/>
    <property type="project" value="UniProtKB-UniRule"/>
</dbReference>
<dbReference type="Gene3D" id="1.10.443.10">
    <property type="entry name" value="Intergrase catalytic core"/>
    <property type="match status" value="1"/>
</dbReference>
<keyword evidence="4" id="KW-0159">Chromosome partition</keyword>
<keyword evidence="6 9" id="KW-0238">DNA-binding</keyword>
<evidence type="ECO:0000256" key="2">
    <source>
        <dbReference type="ARBA" id="ARBA00022490"/>
    </source>
</evidence>
<dbReference type="PROSITE" id="PS51900">
    <property type="entry name" value="CB"/>
    <property type="match status" value="1"/>
</dbReference>
<dbReference type="EMBL" id="FNHW01000005">
    <property type="protein sequence ID" value="SDN45799.1"/>
    <property type="molecule type" value="Genomic_DNA"/>
</dbReference>
<feature type="domain" description="Core-binding (CB)" evidence="11">
    <location>
        <begin position="39"/>
        <end position="126"/>
    </location>
</feature>
<dbReference type="OrthoDB" id="283809at2"/>
<keyword evidence="3" id="KW-0132">Cell division</keyword>
<dbReference type="PANTHER" id="PTHR30349:SF77">
    <property type="entry name" value="TYROSINE RECOMBINASE XERC"/>
    <property type="match status" value="1"/>
</dbReference>
<evidence type="ECO:0000259" key="10">
    <source>
        <dbReference type="PROSITE" id="PS51898"/>
    </source>
</evidence>
<dbReference type="SUPFAM" id="SSF47823">
    <property type="entry name" value="lambda integrase-like, N-terminal domain"/>
    <property type="match status" value="1"/>
</dbReference>
<dbReference type="Pfam" id="PF00589">
    <property type="entry name" value="Phage_integrase"/>
    <property type="match status" value="1"/>
</dbReference>
<evidence type="ECO:0000256" key="4">
    <source>
        <dbReference type="ARBA" id="ARBA00022829"/>
    </source>
</evidence>
<evidence type="ECO:0000256" key="6">
    <source>
        <dbReference type="ARBA" id="ARBA00023125"/>
    </source>
</evidence>
<organism evidence="12 13">
    <name type="scientific">Fictibacillus solisalsi</name>
    <dbReference type="NCBI Taxonomy" id="459525"/>
    <lineage>
        <taxon>Bacteria</taxon>
        <taxon>Bacillati</taxon>
        <taxon>Bacillota</taxon>
        <taxon>Bacilli</taxon>
        <taxon>Bacillales</taxon>
        <taxon>Fictibacillaceae</taxon>
        <taxon>Fictibacillus</taxon>
    </lineage>
</organism>
<evidence type="ECO:0000256" key="9">
    <source>
        <dbReference type="PROSITE-ProRule" id="PRU01248"/>
    </source>
</evidence>
<dbReference type="InterPro" id="IPR050090">
    <property type="entry name" value="Tyrosine_recombinase_XerCD"/>
</dbReference>
<dbReference type="InterPro" id="IPR013762">
    <property type="entry name" value="Integrase-like_cat_sf"/>
</dbReference>
<protein>
    <submittedName>
        <fullName evidence="12">Integrase/recombinase XerD</fullName>
    </submittedName>
</protein>
<evidence type="ECO:0000313" key="12">
    <source>
        <dbReference type="EMBL" id="SDN45799.1"/>
    </source>
</evidence>
<dbReference type="InterPro" id="IPR044068">
    <property type="entry name" value="CB"/>
</dbReference>
<evidence type="ECO:0000256" key="1">
    <source>
        <dbReference type="ARBA" id="ARBA00004496"/>
    </source>
</evidence>
<proteinExistence type="predicted"/>
<evidence type="ECO:0000256" key="7">
    <source>
        <dbReference type="ARBA" id="ARBA00023172"/>
    </source>
</evidence>
<reference evidence="13" key="1">
    <citation type="submission" date="2016-10" db="EMBL/GenBank/DDBJ databases">
        <authorList>
            <person name="Varghese N."/>
            <person name="Submissions S."/>
        </authorList>
    </citation>
    <scope>NUCLEOTIDE SEQUENCE [LARGE SCALE GENOMIC DNA]</scope>
    <source>
        <strain evidence="13">CGMCC 1.6854</strain>
    </source>
</reference>
<dbReference type="AlphaFoldDB" id="A0A1H0BJH6"/>
<keyword evidence="5" id="KW-0229">DNA integration</keyword>
<sequence>MDLVASITNVTNERYLTDLKESLHEKNLLDENRNLNLGQSREEDFLEWFFALKIYKDGRTFSPHTIKAYKADAKTLLNYMLQHNLSFRDIGFPEVKSYNEYIKNNYANKTAIRKLDFFRRLLEFGYETHFYKALLSRWIVKPAAQKGHYIIEETRQNQSQTRFQLRELSQEDAEFLISYFPKIVKTDTYRKQLQTRNLLIGYLLYTTGLRASELLNLNWGSFRKNRRGNLLVDVIGKGNKPRTIPIRQETKDLLFNYRELLDESTELNIQDTSPLFYSLYNKEKTRFMKRRLTYPSLYKIVKSAVKLATQNTAISPHWFRHTFVTVMLENDVPLAVVKDWAGHSDISTTNLYLERINQDNMDVHLEKLNMFNN</sequence>
<dbReference type="CDD" id="cd00397">
    <property type="entry name" value="DNA_BRE_C"/>
    <property type="match status" value="1"/>
</dbReference>
<dbReference type="PROSITE" id="PS51898">
    <property type="entry name" value="TYR_RECOMBINASE"/>
    <property type="match status" value="1"/>
</dbReference>
<dbReference type="RefSeq" id="WP_090238517.1">
    <property type="nucleotide sequence ID" value="NZ_FNHW01000005.1"/>
</dbReference>
<evidence type="ECO:0000256" key="8">
    <source>
        <dbReference type="ARBA" id="ARBA00023306"/>
    </source>
</evidence>
<dbReference type="Proteomes" id="UP000199544">
    <property type="component" value="Unassembled WGS sequence"/>
</dbReference>
<dbReference type="InterPro" id="IPR011010">
    <property type="entry name" value="DNA_brk_join_enz"/>
</dbReference>
<keyword evidence="8" id="KW-0131">Cell cycle</keyword>
<name>A0A1H0BJH6_9BACL</name>
<evidence type="ECO:0000256" key="3">
    <source>
        <dbReference type="ARBA" id="ARBA00022618"/>
    </source>
</evidence>
<evidence type="ECO:0000256" key="5">
    <source>
        <dbReference type="ARBA" id="ARBA00022908"/>
    </source>
</evidence>
<keyword evidence="13" id="KW-1185">Reference proteome</keyword>
<dbReference type="STRING" id="459525.SAMN04488137_4518"/>
<gene>
    <name evidence="12" type="ORF">SAMN04488137_4518</name>
</gene>
<keyword evidence="2" id="KW-0963">Cytoplasm</keyword>
<dbReference type="InterPro" id="IPR002104">
    <property type="entry name" value="Integrase_catalytic"/>
</dbReference>
<evidence type="ECO:0000313" key="13">
    <source>
        <dbReference type="Proteomes" id="UP000199544"/>
    </source>
</evidence>
<comment type="subcellular location">
    <subcellularLocation>
        <location evidence="1">Cytoplasm</location>
    </subcellularLocation>
</comment>
<dbReference type="GO" id="GO:0051301">
    <property type="term" value="P:cell division"/>
    <property type="evidence" value="ECO:0007669"/>
    <property type="project" value="UniProtKB-KW"/>
</dbReference>
<dbReference type="GO" id="GO:0007059">
    <property type="term" value="P:chromosome segregation"/>
    <property type="evidence" value="ECO:0007669"/>
    <property type="project" value="UniProtKB-KW"/>
</dbReference>
<dbReference type="GO" id="GO:0006310">
    <property type="term" value="P:DNA recombination"/>
    <property type="evidence" value="ECO:0007669"/>
    <property type="project" value="UniProtKB-KW"/>
</dbReference>
<keyword evidence="7" id="KW-0233">DNA recombination</keyword>
<dbReference type="Gene3D" id="1.10.150.130">
    <property type="match status" value="1"/>
</dbReference>
<dbReference type="SUPFAM" id="SSF56349">
    <property type="entry name" value="DNA breaking-rejoining enzymes"/>
    <property type="match status" value="1"/>
</dbReference>
<dbReference type="GO" id="GO:0005737">
    <property type="term" value="C:cytoplasm"/>
    <property type="evidence" value="ECO:0007669"/>
    <property type="project" value="UniProtKB-SubCell"/>
</dbReference>